<dbReference type="Pfam" id="PF03466">
    <property type="entry name" value="LysR_substrate"/>
    <property type="match status" value="1"/>
</dbReference>
<dbReference type="GO" id="GO:0032993">
    <property type="term" value="C:protein-DNA complex"/>
    <property type="evidence" value="ECO:0007669"/>
    <property type="project" value="TreeGrafter"/>
</dbReference>
<name>A0A4U1L5H4_9SPHN</name>
<dbReference type="AlphaFoldDB" id="A0A4U1L5H4"/>
<evidence type="ECO:0000259" key="5">
    <source>
        <dbReference type="PROSITE" id="PS50931"/>
    </source>
</evidence>
<evidence type="ECO:0000256" key="1">
    <source>
        <dbReference type="ARBA" id="ARBA00009437"/>
    </source>
</evidence>
<dbReference type="InterPro" id="IPR000847">
    <property type="entry name" value="LysR_HTH_N"/>
</dbReference>
<dbReference type="OrthoDB" id="7216893at2"/>
<keyword evidence="3" id="KW-0238">DNA-binding</keyword>
<dbReference type="SUPFAM" id="SSF46785">
    <property type="entry name" value="Winged helix' DNA-binding domain"/>
    <property type="match status" value="1"/>
</dbReference>
<dbReference type="EMBL" id="SWKR01000002">
    <property type="protein sequence ID" value="TKD51465.1"/>
    <property type="molecule type" value="Genomic_DNA"/>
</dbReference>
<dbReference type="Gene3D" id="1.10.10.10">
    <property type="entry name" value="Winged helix-like DNA-binding domain superfamily/Winged helix DNA-binding domain"/>
    <property type="match status" value="1"/>
</dbReference>
<dbReference type="GO" id="GO:0003700">
    <property type="term" value="F:DNA-binding transcription factor activity"/>
    <property type="evidence" value="ECO:0007669"/>
    <property type="project" value="InterPro"/>
</dbReference>
<keyword evidence="7" id="KW-1185">Reference proteome</keyword>
<dbReference type="PANTHER" id="PTHR30346">
    <property type="entry name" value="TRANSCRIPTIONAL DUAL REGULATOR HCAR-RELATED"/>
    <property type="match status" value="1"/>
</dbReference>
<comment type="similarity">
    <text evidence="1">Belongs to the LysR transcriptional regulatory family.</text>
</comment>
<dbReference type="FunFam" id="1.10.10.10:FF:000001">
    <property type="entry name" value="LysR family transcriptional regulator"/>
    <property type="match status" value="1"/>
</dbReference>
<accession>A0A4U1L5H4</accession>
<dbReference type="InterPro" id="IPR036390">
    <property type="entry name" value="WH_DNA-bd_sf"/>
</dbReference>
<keyword evidence="2" id="KW-0805">Transcription regulation</keyword>
<feature type="domain" description="HTH lysR-type" evidence="5">
    <location>
        <begin position="2"/>
        <end position="59"/>
    </location>
</feature>
<dbReference type="SUPFAM" id="SSF53850">
    <property type="entry name" value="Periplasmic binding protein-like II"/>
    <property type="match status" value="1"/>
</dbReference>
<comment type="caution">
    <text evidence="6">The sequence shown here is derived from an EMBL/GenBank/DDBJ whole genome shotgun (WGS) entry which is preliminary data.</text>
</comment>
<dbReference type="InterPro" id="IPR005119">
    <property type="entry name" value="LysR_subst-bd"/>
</dbReference>
<dbReference type="PANTHER" id="PTHR30346:SF0">
    <property type="entry name" value="HCA OPERON TRANSCRIPTIONAL ACTIVATOR HCAR"/>
    <property type="match status" value="1"/>
</dbReference>
<dbReference type="PROSITE" id="PS50931">
    <property type="entry name" value="HTH_LYSR"/>
    <property type="match status" value="1"/>
</dbReference>
<dbReference type="Gene3D" id="3.40.190.10">
    <property type="entry name" value="Periplasmic binding protein-like II"/>
    <property type="match status" value="2"/>
</dbReference>
<evidence type="ECO:0000256" key="4">
    <source>
        <dbReference type="ARBA" id="ARBA00023163"/>
    </source>
</evidence>
<protein>
    <submittedName>
        <fullName evidence="6">LysR family transcriptional regulator</fullName>
    </submittedName>
</protein>
<dbReference type="GO" id="GO:0003677">
    <property type="term" value="F:DNA binding"/>
    <property type="evidence" value="ECO:0007669"/>
    <property type="project" value="UniProtKB-KW"/>
</dbReference>
<sequence>MIEVHLLRYALAAADSGSFSRAAEQFRVKQSTLSKRVRHLELRIGVPLFTRSTQGVAPTPSGIQFLARARSIVGELDMLSTDVMALASGERGRLRIGFHGTLAAGDLRATIEDFRREAPDVELEAIEAGRDQLLDGLDRGRLDLAVVAGEGAGGQALCLWSEPLAVGLSLQHRLLERDRLYWTDLREMTFLVTRADPGDLIAAMIAARLAGPCHAPRIVAQAVSRDNLHSLITRDRVSVTAGAGSMTDGGVAFREVHDAFGPTRLSQTLHWREENENPALARFLALAARRYGRAPPERPVRH</sequence>
<dbReference type="Pfam" id="PF00126">
    <property type="entry name" value="HTH_1"/>
    <property type="match status" value="1"/>
</dbReference>
<evidence type="ECO:0000256" key="3">
    <source>
        <dbReference type="ARBA" id="ARBA00023125"/>
    </source>
</evidence>
<evidence type="ECO:0000313" key="6">
    <source>
        <dbReference type="EMBL" id="TKD51465.1"/>
    </source>
</evidence>
<organism evidence="6 7">
    <name type="scientific">Sphingomonas baiyangensis</name>
    <dbReference type="NCBI Taxonomy" id="2572576"/>
    <lineage>
        <taxon>Bacteria</taxon>
        <taxon>Pseudomonadati</taxon>
        <taxon>Pseudomonadota</taxon>
        <taxon>Alphaproteobacteria</taxon>
        <taxon>Sphingomonadales</taxon>
        <taxon>Sphingomonadaceae</taxon>
        <taxon>Sphingomonas</taxon>
    </lineage>
</organism>
<dbReference type="RefSeq" id="WP_136943407.1">
    <property type="nucleotide sequence ID" value="NZ_SWKR01000002.1"/>
</dbReference>
<keyword evidence="4" id="KW-0804">Transcription</keyword>
<dbReference type="Proteomes" id="UP000309138">
    <property type="component" value="Unassembled WGS sequence"/>
</dbReference>
<dbReference type="CDD" id="cd08414">
    <property type="entry name" value="PBP2_LTTR_aromatics_like"/>
    <property type="match status" value="1"/>
</dbReference>
<evidence type="ECO:0000256" key="2">
    <source>
        <dbReference type="ARBA" id="ARBA00023015"/>
    </source>
</evidence>
<evidence type="ECO:0000313" key="7">
    <source>
        <dbReference type="Proteomes" id="UP000309138"/>
    </source>
</evidence>
<gene>
    <name evidence="6" type="ORF">FBR43_12410</name>
</gene>
<reference evidence="6 7" key="1">
    <citation type="submission" date="2019-04" db="EMBL/GenBank/DDBJ databases">
        <authorList>
            <person name="Yang Y."/>
            <person name="Wei D."/>
        </authorList>
    </citation>
    <scope>NUCLEOTIDE SEQUENCE [LARGE SCALE GENOMIC DNA]</scope>
    <source>
        <strain evidence="6 7">L-1-4w-11</strain>
    </source>
</reference>
<proteinExistence type="inferred from homology"/>
<dbReference type="InterPro" id="IPR036388">
    <property type="entry name" value="WH-like_DNA-bd_sf"/>
</dbReference>
<dbReference type="PRINTS" id="PR00039">
    <property type="entry name" value="HTHLYSR"/>
</dbReference>